<dbReference type="RefSeq" id="WP_188517875.1">
    <property type="nucleotide sequence ID" value="NZ_BMES01000002.1"/>
</dbReference>
<dbReference type="EMBL" id="BMES01000002">
    <property type="protein sequence ID" value="GGH19587.1"/>
    <property type="molecule type" value="Genomic_DNA"/>
</dbReference>
<evidence type="ECO:0000313" key="2">
    <source>
        <dbReference type="Proteomes" id="UP000603912"/>
    </source>
</evidence>
<reference evidence="1" key="1">
    <citation type="journal article" date="2014" name="Int. J. Syst. Evol. Microbiol.">
        <title>Complete genome sequence of Corynebacterium casei LMG S-19264T (=DSM 44701T), isolated from a smear-ripened cheese.</title>
        <authorList>
            <consortium name="US DOE Joint Genome Institute (JGI-PGF)"/>
            <person name="Walter F."/>
            <person name="Albersmeier A."/>
            <person name="Kalinowski J."/>
            <person name="Ruckert C."/>
        </authorList>
    </citation>
    <scope>NUCLEOTIDE SEQUENCE</scope>
    <source>
        <strain evidence="1">CGMCC 1.12214</strain>
    </source>
</reference>
<protein>
    <submittedName>
        <fullName evidence="1">Uncharacterized protein</fullName>
    </submittedName>
</protein>
<name>A0A917I768_9HYPH</name>
<organism evidence="1 2">
    <name type="scientific">Alsobacter metallidurans</name>
    <dbReference type="NCBI Taxonomy" id="340221"/>
    <lineage>
        <taxon>Bacteria</taxon>
        <taxon>Pseudomonadati</taxon>
        <taxon>Pseudomonadota</taxon>
        <taxon>Alphaproteobacteria</taxon>
        <taxon>Hyphomicrobiales</taxon>
        <taxon>Alsobacteraceae</taxon>
        <taxon>Alsobacter</taxon>
    </lineage>
</organism>
<gene>
    <name evidence="1" type="ORF">GCM10007036_22590</name>
</gene>
<comment type="caution">
    <text evidence="1">The sequence shown here is derived from an EMBL/GenBank/DDBJ whole genome shotgun (WGS) entry which is preliminary data.</text>
</comment>
<dbReference type="Proteomes" id="UP000603912">
    <property type="component" value="Unassembled WGS sequence"/>
</dbReference>
<sequence>MTFYTLHRRSELRSDFVARLLAGLRAASARFAKGSPEPSPTPAAHDLGSLQAFAMMLRN</sequence>
<proteinExistence type="predicted"/>
<evidence type="ECO:0000313" key="1">
    <source>
        <dbReference type="EMBL" id="GGH19587.1"/>
    </source>
</evidence>
<reference evidence="1" key="2">
    <citation type="submission" date="2020-09" db="EMBL/GenBank/DDBJ databases">
        <authorList>
            <person name="Sun Q."/>
            <person name="Zhou Y."/>
        </authorList>
    </citation>
    <scope>NUCLEOTIDE SEQUENCE</scope>
    <source>
        <strain evidence="1">CGMCC 1.12214</strain>
    </source>
</reference>
<accession>A0A917I768</accession>
<keyword evidence="2" id="KW-1185">Reference proteome</keyword>
<dbReference type="AlphaFoldDB" id="A0A917I768"/>